<protein>
    <submittedName>
        <fullName evidence="1">Uncharacterized protein</fullName>
    </submittedName>
</protein>
<evidence type="ECO:0000313" key="1">
    <source>
        <dbReference type="EMBL" id="HHY26422.1"/>
    </source>
</evidence>
<reference evidence="1 2" key="1">
    <citation type="journal article" date="2020" name="Biotechnol. Biofuels">
        <title>New insights from the biogas microbiome by comprehensive genome-resolved metagenomics of nearly 1600 species originating from multiple anaerobic digesters.</title>
        <authorList>
            <person name="Campanaro S."/>
            <person name="Treu L."/>
            <person name="Rodriguez-R L.M."/>
            <person name="Kovalovszki A."/>
            <person name="Ziels R.M."/>
            <person name="Maus I."/>
            <person name="Zhu X."/>
            <person name="Kougias P.G."/>
            <person name="Basile A."/>
            <person name="Luo G."/>
            <person name="Schluter A."/>
            <person name="Konstantinidis K.T."/>
            <person name="Angelidaki I."/>
        </authorList>
    </citation>
    <scope>NUCLEOTIDE SEQUENCE [LARGE SCALE GENOMIC DNA]</scope>
    <source>
        <strain evidence="1">AS05jafATM_4</strain>
    </source>
</reference>
<evidence type="ECO:0000313" key="2">
    <source>
        <dbReference type="Proteomes" id="UP000553059"/>
    </source>
</evidence>
<dbReference type="EMBL" id="DUTF01000150">
    <property type="protein sequence ID" value="HHY26422.1"/>
    <property type="molecule type" value="Genomic_DNA"/>
</dbReference>
<name>A0A7C6Z3V2_9FIRM</name>
<proteinExistence type="predicted"/>
<organism evidence="1 2">
    <name type="scientific">Desulfitobacterium dehalogenans</name>
    <dbReference type="NCBI Taxonomy" id="36854"/>
    <lineage>
        <taxon>Bacteria</taxon>
        <taxon>Bacillati</taxon>
        <taxon>Bacillota</taxon>
        <taxon>Clostridia</taxon>
        <taxon>Eubacteriales</taxon>
        <taxon>Desulfitobacteriaceae</taxon>
        <taxon>Desulfitobacterium</taxon>
    </lineage>
</organism>
<gene>
    <name evidence="1" type="ORF">GX523_06685</name>
</gene>
<comment type="caution">
    <text evidence="1">The sequence shown here is derived from an EMBL/GenBank/DDBJ whole genome shotgun (WGS) entry which is preliminary data.</text>
</comment>
<dbReference type="Proteomes" id="UP000553059">
    <property type="component" value="Unassembled WGS sequence"/>
</dbReference>
<sequence length="89" mass="10101">MTEYHCEYCYCPKDIWKKCLTTYDGDECKLYDSFSSLIPFDDDITPQRLGLIARNKLPREFPDIIDIDATVTELVSIALDCGVIKEGGA</sequence>
<accession>A0A7C6Z3V2</accession>
<dbReference type="AlphaFoldDB" id="A0A7C6Z3V2"/>